<reference evidence="1 2" key="1">
    <citation type="journal article" date="2015" name="Genome Announc.">
        <title>Complete Genome Sequence of Steroid-Transforming Nocardioides simplex VKM Ac-2033D.</title>
        <authorList>
            <person name="Shtratnikova V.Y."/>
            <person name="Schelkunov M.I."/>
            <person name="Pekov Y.A."/>
            <person name="Fokina V.V."/>
            <person name="Logacheva M.D."/>
            <person name="Sokolov S.L."/>
            <person name="Bragin E.Y."/>
            <person name="Ashapkin V.V."/>
            <person name="Donova M.V."/>
        </authorList>
    </citation>
    <scope>NUCLEOTIDE SEQUENCE [LARGE SCALE GENOMIC DNA]</scope>
    <source>
        <strain evidence="1 2">VKM Ac-2033D</strain>
    </source>
</reference>
<name>A0A0C5XKS9_NOCSI</name>
<dbReference type="Proteomes" id="UP000030300">
    <property type="component" value="Chromosome"/>
</dbReference>
<organism evidence="1 2">
    <name type="scientific">Nocardioides simplex</name>
    <name type="common">Arthrobacter simplex</name>
    <dbReference type="NCBI Taxonomy" id="2045"/>
    <lineage>
        <taxon>Bacteria</taxon>
        <taxon>Bacillati</taxon>
        <taxon>Actinomycetota</taxon>
        <taxon>Actinomycetes</taxon>
        <taxon>Propionibacteriales</taxon>
        <taxon>Nocardioidaceae</taxon>
        <taxon>Pimelobacter</taxon>
    </lineage>
</organism>
<dbReference type="HOGENOM" id="CLU_1914681_0_0_11"/>
<dbReference type="AlphaFoldDB" id="A0A0C5XKS9"/>
<dbReference type="EMBL" id="CP009896">
    <property type="protein sequence ID" value="AJR18107.1"/>
    <property type="molecule type" value="Genomic_DNA"/>
</dbReference>
<sequence length="130" mass="13647">MSFISGDASEIYKLGADLAQVGAKSIPAVRQVMSDAGDAFANEWRSNATATSGEHGKHYPASITAELAFSVTSVAVDVGPESARKQGSMGRGFEFGSVNQPPHLDGLRALDGIQARVDRMLDSAIGHLFP</sequence>
<dbReference type="GeneID" id="96612528"/>
<evidence type="ECO:0000313" key="1">
    <source>
        <dbReference type="EMBL" id="AJR18107.1"/>
    </source>
</evidence>
<accession>A0A0C5XKS9</accession>
<gene>
    <name evidence="1" type="ORF">KR76_04070</name>
</gene>
<keyword evidence="2" id="KW-1185">Reference proteome</keyword>
<proteinExistence type="predicted"/>
<protein>
    <submittedName>
        <fullName evidence="1">Uncharacterized protein</fullName>
    </submittedName>
</protein>
<evidence type="ECO:0000313" key="2">
    <source>
        <dbReference type="Proteomes" id="UP000030300"/>
    </source>
</evidence>
<dbReference type="KEGG" id="psim:KR76_04070"/>
<dbReference type="RefSeq" id="WP_052138216.1">
    <property type="nucleotide sequence ID" value="NZ_BJMC01000029.1"/>
</dbReference>
<dbReference type="OrthoDB" id="3233584at2"/>